<sequence length="196" mass="20167">MYRKLARSGLTSVAFGALMVALTSGQANALASFTLEIDRVSDTVAVLNAPYIPSSHIITRFTLVDVATLATGVESGGFEDGSDMLIDGVAPVSWSLDAAEDDLVVSMGEAVTLDYSQTGSLIVQLTAGVWAAVGASNAFTTDADGYYENWKMNGSTLTEEDLGLAVSTVPVPAAGVLLAGALALLGGLHARRRPAA</sequence>
<keyword evidence="1" id="KW-0472">Membrane</keyword>
<protein>
    <recommendedName>
        <fullName evidence="5">VPLPA-CTERM protein sorting domain-containing protein</fullName>
    </recommendedName>
</protein>
<reference evidence="3 4" key="1">
    <citation type="submission" date="2016-10" db="EMBL/GenBank/DDBJ databases">
        <authorList>
            <person name="de Groot N.N."/>
        </authorList>
    </citation>
    <scope>NUCLEOTIDE SEQUENCE [LARGE SCALE GENOMIC DNA]</scope>
    <source>
        <strain evidence="3 4">DSM 17890</strain>
    </source>
</reference>
<gene>
    <name evidence="3" type="ORF">SAMN05444336_101868</name>
</gene>
<dbReference type="EMBL" id="FNMZ01000001">
    <property type="protein sequence ID" value="SDW38144.1"/>
    <property type="molecule type" value="Genomic_DNA"/>
</dbReference>
<feature type="transmembrane region" description="Helical" evidence="1">
    <location>
        <begin position="162"/>
        <end position="185"/>
    </location>
</feature>
<evidence type="ECO:0000313" key="3">
    <source>
        <dbReference type="EMBL" id="SDW38144.1"/>
    </source>
</evidence>
<keyword evidence="1" id="KW-1133">Transmembrane helix</keyword>
<dbReference type="AlphaFoldDB" id="A0A1H2T4I6"/>
<keyword evidence="1" id="KW-0812">Transmembrane</keyword>
<dbReference type="Proteomes" id="UP000199118">
    <property type="component" value="Unassembled WGS sequence"/>
</dbReference>
<name>A0A1H2T4I6_9RHOB</name>
<evidence type="ECO:0008006" key="5">
    <source>
        <dbReference type="Google" id="ProtNLM"/>
    </source>
</evidence>
<evidence type="ECO:0000313" key="4">
    <source>
        <dbReference type="Proteomes" id="UP000199118"/>
    </source>
</evidence>
<keyword evidence="4" id="KW-1185">Reference proteome</keyword>
<accession>A0A1H2T4I6</accession>
<feature type="signal peptide" evidence="2">
    <location>
        <begin position="1"/>
        <end position="29"/>
    </location>
</feature>
<keyword evidence="2" id="KW-0732">Signal</keyword>
<proteinExistence type="predicted"/>
<evidence type="ECO:0000256" key="2">
    <source>
        <dbReference type="SAM" id="SignalP"/>
    </source>
</evidence>
<organism evidence="3 4">
    <name type="scientific">Albimonas donghaensis</name>
    <dbReference type="NCBI Taxonomy" id="356660"/>
    <lineage>
        <taxon>Bacteria</taxon>
        <taxon>Pseudomonadati</taxon>
        <taxon>Pseudomonadota</taxon>
        <taxon>Alphaproteobacteria</taxon>
        <taxon>Rhodobacterales</taxon>
        <taxon>Paracoccaceae</taxon>
        <taxon>Albimonas</taxon>
    </lineage>
</organism>
<feature type="chain" id="PRO_5011604125" description="VPLPA-CTERM protein sorting domain-containing protein" evidence="2">
    <location>
        <begin position="30"/>
        <end position="196"/>
    </location>
</feature>
<dbReference type="RefSeq" id="WP_092679864.1">
    <property type="nucleotide sequence ID" value="NZ_FNMZ01000001.1"/>
</dbReference>
<evidence type="ECO:0000256" key="1">
    <source>
        <dbReference type="SAM" id="Phobius"/>
    </source>
</evidence>